<dbReference type="SUPFAM" id="SSF52833">
    <property type="entry name" value="Thioredoxin-like"/>
    <property type="match status" value="1"/>
</dbReference>
<evidence type="ECO:0000313" key="7">
    <source>
        <dbReference type="RefSeq" id="XP_025408611.1"/>
    </source>
</evidence>
<dbReference type="InterPro" id="IPR004045">
    <property type="entry name" value="Glutathione_S-Trfase_N"/>
</dbReference>
<feature type="domain" description="GST N-terminal" evidence="2">
    <location>
        <begin position="32"/>
        <end position="76"/>
    </location>
</feature>
<dbReference type="CDD" id="cd03039">
    <property type="entry name" value="GST_N_Sigma_like"/>
    <property type="match status" value="1"/>
</dbReference>
<name>A0A8B8FCK4_9HEMI</name>
<dbReference type="RefSeq" id="XP_025408607.1">
    <property type="nucleotide sequence ID" value="XM_025552822.1"/>
</dbReference>
<gene>
    <name evidence="5" type="primary">LOC112682281</name>
    <name evidence="4" type="synonym">LOC112682279</name>
    <name evidence="6" type="synonym">LOC112682283</name>
    <name evidence="7" type="synonym">LOC112682286</name>
</gene>
<dbReference type="AlphaFoldDB" id="A0A8B8FCK4"/>
<sequence>MWYSVTRGLQPQYSTVFVFVVTILHKQYIIMSSYKLTYFNVTGLGEPIRFLLSYLNIDFEDVRFELEQWPSIKRSK</sequence>
<dbReference type="OrthoDB" id="414243at2759"/>
<evidence type="ECO:0000259" key="2">
    <source>
        <dbReference type="PROSITE" id="PS50404"/>
    </source>
</evidence>
<keyword evidence="1" id="KW-0812">Transmembrane</keyword>
<dbReference type="Gene3D" id="1.20.1050.130">
    <property type="match status" value="1"/>
</dbReference>
<accession>A0A8B8FCK4</accession>
<evidence type="ECO:0000313" key="5">
    <source>
        <dbReference type="RefSeq" id="XP_025408604.1"/>
    </source>
</evidence>
<dbReference type="Proteomes" id="UP000694846">
    <property type="component" value="Unplaced"/>
</dbReference>
<proteinExistence type="predicted"/>
<keyword evidence="1" id="KW-1133">Transmembrane helix</keyword>
<dbReference type="GeneID" id="112682281"/>
<feature type="transmembrane region" description="Helical" evidence="1">
    <location>
        <begin position="12"/>
        <end position="30"/>
    </location>
</feature>
<dbReference type="InterPro" id="IPR036249">
    <property type="entry name" value="Thioredoxin-like_sf"/>
</dbReference>
<dbReference type="RefSeq" id="XP_025408611.1">
    <property type="nucleotide sequence ID" value="XM_025552826.1"/>
</dbReference>
<dbReference type="RefSeq" id="XP_025408604.1">
    <property type="nucleotide sequence ID" value="XM_025552819.1"/>
</dbReference>
<evidence type="ECO:0000256" key="1">
    <source>
        <dbReference type="SAM" id="Phobius"/>
    </source>
</evidence>
<protein>
    <submittedName>
        <fullName evidence="4 5 7">Glutathione S-transferase-like</fullName>
    </submittedName>
</protein>
<keyword evidence="3" id="KW-1185">Reference proteome</keyword>
<keyword evidence="1" id="KW-0472">Membrane</keyword>
<evidence type="ECO:0000313" key="6">
    <source>
        <dbReference type="RefSeq" id="XP_025408607.1"/>
    </source>
</evidence>
<organism evidence="3 5">
    <name type="scientific">Sipha flava</name>
    <name type="common">yellow sugarcane aphid</name>
    <dbReference type="NCBI Taxonomy" id="143950"/>
    <lineage>
        <taxon>Eukaryota</taxon>
        <taxon>Metazoa</taxon>
        <taxon>Ecdysozoa</taxon>
        <taxon>Arthropoda</taxon>
        <taxon>Hexapoda</taxon>
        <taxon>Insecta</taxon>
        <taxon>Pterygota</taxon>
        <taxon>Neoptera</taxon>
        <taxon>Paraneoptera</taxon>
        <taxon>Hemiptera</taxon>
        <taxon>Sternorrhyncha</taxon>
        <taxon>Aphidomorpha</taxon>
        <taxon>Aphidoidea</taxon>
        <taxon>Aphididae</taxon>
        <taxon>Sipha</taxon>
    </lineage>
</organism>
<reference evidence="4 5" key="1">
    <citation type="submission" date="2025-04" db="UniProtKB">
        <authorList>
            <consortium name="RefSeq"/>
        </authorList>
    </citation>
    <scope>IDENTIFICATION</scope>
    <source>
        <tissue evidence="4 5">Whole body</tissue>
    </source>
</reference>
<evidence type="ECO:0000313" key="3">
    <source>
        <dbReference type="Proteomes" id="UP000694846"/>
    </source>
</evidence>
<evidence type="ECO:0000313" key="4">
    <source>
        <dbReference type="RefSeq" id="XP_025408602.1"/>
    </source>
</evidence>
<dbReference type="RefSeq" id="XP_025408602.1">
    <property type="nucleotide sequence ID" value="XM_025552817.1"/>
</dbReference>
<dbReference type="PROSITE" id="PS50404">
    <property type="entry name" value="GST_NTER"/>
    <property type="match status" value="1"/>
</dbReference>